<dbReference type="InterPro" id="IPR000943">
    <property type="entry name" value="RNA_pol_sigma70"/>
</dbReference>
<keyword evidence="2" id="KW-0731">Sigma factor</keyword>
<dbReference type="AlphaFoldDB" id="A0A1L8CPS9"/>
<dbReference type="PRINTS" id="PR00046">
    <property type="entry name" value="SIGMA70FCT"/>
</dbReference>
<keyword evidence="7" id="KW-1185">Reference proteome</keyword>
<dbReference type="Pfam" id="PF04542">
    <property type="entry name" value="Sigma70_r2"/>
    <property type="match status" value="1"/>
</dbReference>
<keyword evidence="4" id="KW-0804">Transcription</keyword>
<dbReference type="SUPFAM" id="SSF88946">
    <property type="entry name" value="Sigma2 domain of RNA polymerase sigma factors"/>
    <property type="match status" value="1"/>
</dbReference>
<evidence type="ECO:0000313" key="6">
    <source>
        <dbReference type="EMBL" id="GAV20918.1"/>
    </source>
</evidence>
<dbReference type="STRING" id="1921010.MMIC_P1895"/>
<dbReference type="Pfam" id="PF04545">
    <property type="entry name" value="Sigma70_r4"/>
    <property type="match status" value="1"/>
</dbReference>
<feature type="domain" description="RNA polymerase sigma-70" evidence="5">
    <location>
        <begin position="70"/>
        <end position="83"/>
    </location>
</feature>
<dbReference type="InterPro" id="IPR007624">
    <property type="entry name" value="RNA_pol_sigma70_r3"/>
</dbReference>
<dbReference type="InterPro" id="IPR050239">
    <property type="entry name" value="Sigma-70_RNA_pol_init_factors"/>
</dbReference>
<dbReference type="PANTHER" id="PTHR30603">
    <property type="entry name" value="RNA POLYMERASE SIGMA FACTOR RPO"/>
    <property type="match status" value="1"/>
</dbReference>
<dbReference type="InterPro" id="IPR014284">
    <property type="entry name" value="RNA_pol_sigma-70_dom"/>
</dbReference>
<dbReference type="InterPro" id="IPR013324">
    <property type="entry name" value="RNA_pol_sigma_r3/r4-like"/>
</dbReference>
<dbReference type="GO" id="GO:0003677">
    <property type="term" value="F:DNA binding"/>
    <property type="evidence" value="ECO:0007669"/>
    <property type="project" value="UniProtKB-KW"/>
</dbReference>
<comment type="caution">
    <text evidence="6">The sequence shown here is derived from an EMBL/GenBank/DDBJ whole genome shotgun (WGS) entry which is preliminary data.</text>
</comment>
<gene>
    <name evidence="6" type="ORF">MMIC_P1895</name>
</gene>
<accession>A0A1L8CPS9</accession>
<dbReference type="EMBL" id="BDFD01000017">
    <property type="protein sequence ID" value="GAV20918.1"/>
    <property type="molecule type" value="Genomic_DNA"/>
</dbReference>
<dbReference type="InterPro" id="IPR007627">
    <property type="entry name" value="RNA_pol_sigma70_r2"/>
</dbReference>
<dbReference type="InterPro" id="IPR009042">
    <property type="entry name" value="RNA_pol_sigma70_r1_2"/>
</dbReference>
<keyword evidence="3" id="KW-0238">DNA-binding</keyword>
<dbReference type="Gene3D" id="1.10.601.10">
    <property type="entry name" value="RNA Polymerase Primary Sigma Factor"/>
    <property type="match status" value="2"/>
</dbReference>
<dbReference type="CDD" id="cd06171">
    <property type="entry name" value="Sigma70_r4"/>
    <property type="match status" value="1"/>
</dbReference>
<dbReference type="FunFam" id="1.10.601.10:FF:000001">
    <property type="entry name" value="RNA polymerase sigma factor SigA"/>
    <property type="match status" value="1"/>
</dbReference>
<evidence type="ECO:0000256" key="3">
    <source>
        <dbReference type="ARBA" id="ARBA00023125"/>
    </source>
</evidence>
<proteinExistence type="predicted"/>
<dbReference type="InterPro" id="IPR007630">
    <property type="entry name" value="RNA_pol_sigma70_r4"/>
</dbReference>
<dbReference type="PIRSF" id="PIRSF000770">
    <property type="entry name" value="RNA_pol_sigma-SigE/K"/>
    <property type="match status" value="1"/>
</dbReference>
<evidence type="ECO:0000256" key="2">
    <source>
        <dbReference type="ARBA" id="ARBA00023082"/>
    </source>
</evidence>
<keyword evidence="1" id="KW-0805">Transcription regulation</keyword>
<dbReference type="RefSeq" id="WP_072660218.1">
    <property type="nucleotide sequence ID" value="NZ_BDFD01000017.1"/>
</dbReference>
<evidence type="ECO:0000313" key="7">
    <source>
        <dbReference type="Proteomes" id="UP000231632"/>
    </source>
</evidence>
<dbReference type="SUPFAM" id="SSF88659">
    <property type="entry name" value="Sigma3 and sigma4 domains of RNA polymerase sigma factors"/>
    <property type="match status" value="2"/>
</dbReference>
<dbReference type="OrthoDB" id="9809557at2"/>
<dbReference type="GO" id="GO:0016987">
    <property type="term" value="F:sigma factor activity"/>
    <property type="evidence" value="ECO:0007669"/>
    <property type="project" value="UniProtKB-KW"/>
</dbReference>
<dbReference type="Pfam" id="PF00140">
    <property type="entry name" value="Sigma70_r1_2"/>
    <property type="match status" value="1"/>
</dbReference>
<dbReference type="InterPro" id="IPR036388">
    <property type="entry name" value="WH-like_DNA-bd_sf"/>
</dbReference>
<sequence>MSKSHSFEPMAMYMREISRYDLLSAQEEVDLSKKIAAGDESARQQMIQTNLRLVVKISRRYMNRGMALSDLIEEGNLGLMRAVEKFDASHGCRFSTYATWWIRQAVERAIMNQSRTIRLPVHIAKEYNGVLNNFNRLRASLGREPTEMEVAEAMGIPIDRVQSLLRNALTTESADAMLHDEGDFTIYDVTADESAKAPSERMEHKRRDEMLNKWMAKLTAKEREVVRLRYGLGLDDDPWTLESIGEHMGVTRERIRQIQVAALQKLRRMVEHEDVSFEEII</sequence>
<dbReference type="PANTHER" id="PTHR30603:SF67">
    <property type="entry name" value="RNA POLYMERASE SIGMA FACTOR RPOS"/>
    <property type="match status" value="1"/>
</dbReference>
<dbReference type="InterPro" id="IPR013325">
    <property type="entry name" value="RNA_pol_sigma_r2"/>
</dbReference>
<evidence type="ECO:0000256" key="4">
    <source>
        <dbReference type="ARBA" id="ARBA00023163"/>
    </source>
</evidence>
<protein>
    <submittedName>
        <fullName evidence="6">RNA polymerase nonessential primary-like sigma factor</fullName>
    </submittedName>
</protein>
<dbReference type="NCBIfam" id="TIGR02937">
    <property type="entry name" value="sigma70-ECF"/>
    <property type="match status" value="1"/>
</dbReference>
<organism evidence="6 7">
    <name type="scientific">Mariprofundus micogutta</name>
    <dbReference type="NCBI Taxonomy" id="1921010"/>
    <lineage>
        <taxon>Bacteria</taxon>
        <taxon>Pseudomonadati</taxon>
        <taxon>Pseudomonadota</taxon>
        <taxon>Candidatius Mariprofundia</taxon>
        <taxon>Mariprofundales</taxon>
        <taxon>Mariprofundaceae</taxon>
        <taxon>Mariprofundus</taxon>
    </lineage>
</organism>
<dbReference type="Gene3D" id="1.10.10.10">
    <property type="entry name" value="Winged helix-like DNA-binding domain superfamily/Winged helix DNA-binding domain"/>
    <property type="match status" value="2"/>
</dbReference>
<reference evidence="6 7" key="1">
    <citation type="journal article" date="2017" name="Arch. Microbiol.">
        <title>Mariprofundus micogutta sp. nov., a novel iron-oxidizing zetaproteobacterium isolated from a deep-sea hydrothermal field at the Bayonnaise knoll of the Izu-Ogasawara arc, and a description of Mariprofundales ord. nov. and Zetaproteobacteria classis nov.</title>
        <authorList>
            <person name="Makita H."/>
            <person name="Tanaka E."/>
            <person name="Mitsunobu S."/>
            <person name="Miyazaki M."/>
            <person name="Nunoura T."/>
            <person name="Uematsu K."/>
            <person name="Takaki Y."/>
            <person name="Nishi S."/>
            <person name="Shimamura S."/>
            <person name="Takai K."/>
        </authorList>
    </citation>
    <scope>NUCLEOTIDE SEQUENCE [LARGE SCALE GENOMIC DNA]</scope>
    <source>
        <strain evidence="6 7">ET2</strain>
    </source>
</reference>
<dbReference type="Pfam" id="PF04539">
    <property type="entry name" value="Sigma70_r3"/>
    <property type="match status" value="1"/>
</dbReference>
<evidence type="ECO:0000259" key="5">
    <source>
        <dbReference type="PROSITE" id="PS00715"/>
    </source>
</evidence>
<dbReference type="PROSITE" id="PS00715">
    <property type="entry name" value="SIGMA70_1"/>
    <property type="match status" value="1"/>
</dbReference>
<evidence type="ECO:0000256" key="1">
    <source>
        <dbReference type="ARBA" id="ARBA00023015"/>
    </source>
</evidence>
<dbReference type="GO" id="GO:0006352">
    <property type="term" value="P:DNA-templated transcription initiation"/>
    <property type="evidence" value="ECO:0007669"/>
    <property type="project" value="InterPro"/>
</dbReference>
<dbReference type="Proteomes" id="UP000231632">
    <property type="component" value="Unassembled WGS sequence"/>
</dbReference>
<name>A0A1L8CPS9_9PROT</name>